<evidence type="ECO:0000313" key="3">
    <source>
        <dbReference type="EMBL" id="MBR7780788.1"/>
    </source>
</evidence>
<dbReference type="AlphaFoldDB" id="A0A941I6D1"/>
<dbReference type="SUPFAM" id="SSF56281">
    <property type="entry name" value="Metallo-hydrolase/oxidoreductase"/>
    <property type="match status" value="1"/>
</dbReference>
<dbReference type="InterPro" id="IPR044528">
    <property type="entry name" value="POD-like_MBL-fold"/>
</dbReference>
<dbReference type="CDD" id="cd07724">
    <property type="entry name" value="POD-like_MBL-fold"/>
    <property type="match status" value="1"/>
</dbReference>
<dbReference type="InterPro" id="IPR001279">
    <property type="entry name" value="Metallo-B-lactamas"/>
</dbReference>
<dbReference type="GO" id="GO:0006749">
    <property type="term" value="P:glutathione metabolic process"/>
    <property type="evidence" value="ECO:0007669"/>
    <property type="project" value="InterPro"/>
</dbReference>
<keyword evidence="4" id="KW-1185">Reference proteome</keyword>
<protein>
    <submittedName>
        <fullName evidence="3">MBL fold metallo-hydrolase</fullName>
    </submittedName>
</protein>
<gene>
    <name evidence="3" type="ORF">KDM89_01440</name>
</gene>
<dbReference type="SMART" id="SM00849">
    <property type="entry name" value="Lactamase_B"/>
    <property type="match status" value="1"/>
</dbReference>
<organism evidence="3 4">
    <name type="scientific">Undibacterium luofuense</name>
    <dbReference type="NCBI Taxonomy" id="2828733"/>
    <lineage>
        <taxon>Bacteria</taxon>
        <taxon>Pseudomonadati</taxon>
        <taxon>Pseudomonadota</taxon>
        <taxon>Betaproteobacteria</taxon>
        <taxon>Burkholderiales</taxon>
        <taxon>Oxalobacteraceae</taxon>
        <taxon>Undibacterium</taxon>
    </lineage>
</organism>
<evidence type="ECO:0000313" key="4">
    <source>
        <dbReference type="Proteomes" id="UP000680067"/>
    </source>
</evidence>
<dbReference type="GO" id="GO:0070813">
    <property type="term" value="P:hydrogen sulfide metabolic process"/>
    <property type="evidence" value="ECO:0007669"/>
    <property type="project" value="TreeGrafter"/>
</dbReference>
<sequence length="288" mass="31142">MNAQILSFFDPVTGTGTHLVFDQPGGRAAVIDPVLDYDPKSGRTRHQNADKVLAALREHQLTLDWIMETHAHADHLSAAVYLQQQAGGKTVIGAGIAGVQQVFRKAFDLEAEFVCDGSQFDHLLHDGDTLPLGALHFTAIAVPGHTPADMAYQIGDAVFVGDTMFMPDAGTARCDFPGGDASALYQSVRKLLALPAATRLFLCHDYPPAGSGRSPCLVTTVADQRAANIHVHDGISEEDFVAMRRKRDATLEMPQLILPSVQVNIRAGHFPPAAENGVHYLKIPLNFF</sequence>
<dbReference type="EMBL" id="JAGSPN010000001">
    <property type="protein sequence ID" value="MBR7780788.1"/>
    <property type="molecule type" value="Genomic_DNA"/>
</dbReference>
<reference evidence="3" key="1">
    <citation type="submission" date="2021-04" db="EMBL/GenBank/DDBJ databases">
        <title>novel species isolated from subtropical streams in China.</title>
        <authorList>
            <person name="Lu H."/>
        </authorList>
    </citation>
    <scope>NUCLEOTIDE SEQUENCE</scope>
    <source>
        <strain evidence="3">LFS511W</strain>
    </source>
</reference>
<dbReference type="Gene3D" id="3.60.15.10">
    <property type="entry name" value="Ribonuclease Z/Hydroxyacylglutathione hydrolase-like"/>
    <property type="match status" value="1"/>
</dbReference>
<dbReference type="GO" id="GO:0050313">
    <property type="term" value="F:sulfur dioxygenase activity"/>
    <property type="evidence" value="ECO:0007669"/>
    <property type="project" value="InterPro"/>
</dbReference>
<keyword evidence="1" id="KW-0479">Metal-binding</keyword>
<accession>A0A941I6D1</accession>
<name>A0A941I6D1_9BURK</name>
<dbReference type="PANTHER" id="PTHR43084">
    <property type="entry name" value="PERSULFIDE DIOXYGENASE ETHE1"/>
    <property type="match status" value="1"/>
</dbReference>
<evidence type="ECO:0000256" key="1">
    <source>
        <dbReference type="ARBA" id="ARBA00022723"/>
    </source>
</evidence>
<feature type="domain" description="Metallo-beta-lactamase" evidence="2">
    <location>
        <begin position="14"/>
        <end position="204"/>
    </location>
</feature>
<dbReference type="PANTHER" id="PTHR43084:SF1">
    <property type="entry name" value="PERSULFIDE DIOXYGENASE ETHE1, MITOCHONDRIAL"/>
    <property type="match status" value="1"/>
</dbReference>
<dbReference type="RefSeq" id="WP_212686552.1">
    <property type="nucleotide sequence ID" value="NZ_JAGSPN010000001.1"/>
</dbReference>
<dbReference type="GO" id="GO:0046872">
    <property type="term" value="F:metal ion binding"/>
    <property type="evidence" value="ECO:0007669"/>
    <property type="project" value="UniProtKB-KW"/>
</dbReference>
<dbReference type="InterPro" id="IPR036866">
    <property type="entry name" value="RibonucZ/Hydroxyglut_hydro"/>
</dbReference>
<evidence type="ECO:0000259" key="2">
    <source>
        <dbReference type="SMART" id="SM00849"/>
    </source>
</evidence>
<proteinExistence type="predicted"/>
<dbReference type="Pfam" id="PF00753">
    <property type="entry name" value="Lactamase_B"/>
    <property type="match status" value="1"/>
</dbReference>
<dbReference type="Proteomes" id="UP000680067">
    <property type="component" value="Unassembled WGS sequence"/>
</dbReference>
<dbReference type="InterPro" id="IPR051682">
    <property type="entry name" value="Mito_Persulfide_Diox"/>
</dbReference>
<comment type="caution">
    <text evidence="3">The sequence shown here is derived from an EMBL/GenBank/DDBJ whole genome shotgun (WGS) entry which is preliminary data.</text>
</comment>